<comment type="similarity">
    <text evidence="2">Belongs to the UPF0073 (Hly-III) family.</text>
</comment>
<gene>
    <name evidence="9" type="ORF">H8S57_05805</name>
</gene>
<dbReference type="AlphaFoldDB" id="A0A8J6JCE5"/>
<evidence type="ECO:0000313" key="9">
    <source>
        <dbReference type="EMBL" id="MBC5733238.1"/>
    </source>
</evidence>
<dbReference type="PANTHER" id="PTHR20855">
    <property type="entry name" value="ADIPOR/PROGESTIN RECEPTOR-RELATED"/>
    <property type="match status" value="1"/>
</dbReference>
<evidence type="ECO:0000256" key="1">
    <source>
        <dbReference type="ARBA" id="ARBA00004651"/>
    </source>
</evidence>
<dbReference type="GO" id="GO:0046872">
    <property type="term" value="F:metal ion binding"/>
    <property type="evidence" value="ECO:0007669"/>
    <property type="project" value="UniProtKB-KW"/>
</dbReference>
<evidence type="ECO:0000256" key="5">
    <source>
        <dbReference type="ARBA" id="ARBA00022989"/>
    </source>
</evidence>
<keyword evidence="6 8" id="KW-0472">Membrane</keyword>
<proteinExistence type="inferred from homology"/>
<evidence type="ECO:0000313" key="10">
    <source>
        <dbReference type="Proteomes" id="UP000661435"/>
    </source>
</evidence>
<dbReference type="PANTHER" id="PTHR20855:SF3">
    <property type="entry name" value="LD03007P"/>
    <property type="match status" value="1"/>
</dbReference>
<keyword evidence="10" id="KW-1185">Reference proteome</keyword>
<dbReference type="GO" id="GO:0005886">
    <property type="term" value="C:plasma membrane"/>
    <property type="evidence" value="ECO:0007669"/>
    <property type="project" value="UniProtKB-SubCell"/>
</dbReference>
<feature type="transmembrane region" description="Helical" evidence="8">
    <location>
        <begin position="47"/>
        <end position="66"/>
    </location>
</feature>
<feature type="binding site" evidence="7">
    <location>
        <position position="230"/>
    </location>
    <ligand>
        <name>Zn(2+)</name>
        <dbReference type="ChEBI" id="CHEBI:29105"/>
    </ligand>
</feature>
<evidence type="ECO:0000256" key="4">
    <source>
        <dbReference type="ARBA" id="ARBA00022692"/>
    </source>
</evidence>
<feature type="transmembrane region" description="Helical" evidence="8">
    <location>
        <begin position="115"/>
        <end position="131"/>
    </location>
</feature>
<keyword evidence="4 8" id="KW-0812">Transmembrane</keyword>
<organism evidence="9 10">
    <name type="scientific">Lawsonibacter hominis</name>
    <dbReference type="NCBI Taxonomy" id="2763053"/>
    <lineage>
        <taxon>Bacteria</taxon>
        <taxon>Bacillati</taxon>
        <taxon>Bacillota</taxon>
        <taxon>Clostridia</taxon>
        <taxon>Eubacteriales</taxon>
        <taxon>Oscillospiraceae</taxon>
        <taxon>Lawsonibacter</taxon>
    </lineage>
</organism>
<keyword evidence="5 8" id="KW-1133">Transmembrane helix</keyword>
<dbReference type="Pfam" id="PF03006">
    <property type="entry name" value="HlyIII"/>
    <property type="match status" value="1"/>
</dbReference>
<comment type="subcellular location">
    <subcellularLocation>
        <location evidence="1">Cell membrane</location>
        <topology evidence="1">Multi-pass membrane protein</topology>
    </subcellularLocation>
</comment>
<evidence type="ECO:0000256" key="3">
    <source>
        <dbReference type="ARBA" id="ARBA00022475"/>
    </source>
</evidence>
<evidence type="ECO:0000256" key="8">
    <source>
        <dbReference type="SAM" id="Phobius"/>
    </source>
</evidence>
<feature type="transmembrane region" description="Helical" evidence="8">
    <location>
        <begin position="137"/>
        <end position="158"/>
    </location>
</feature>
<dbReference type="EMBL" id="JACOPP010000005">
    <property type="protein sequence ID" value="MBC5733238.1"/>
    <property type="molecule type" value="Genomic_DNA"/>
</dbReference>
<feature type="binding site" evidence="7">
    <location>
        <position position="226"/>
    </location>
    <ligand>
        <name>Zn(2+)</name>
        <dbReference type="ChEBI" id="CHEBI:29105"/>
    </ligand>
</feature>
<evidence type="ECO:0000256" key="6">
    <source>
        <dbReference type="ARBA" id="ARBA00023136"/>
    </source>
</evidence>
<keyword evidence="7" id="KW-0862">Zinc</keyword>
<accession>A0A8J6JCE5</accession>
<comment type="caution">
    <text evidence="9">The sequence shown here is derived from an EMBL/GenBank/DDBJ whole genome shotgun (WGS) entry which is preliminary data.</text>
</comment>
<evidence type="ECO:0000256" key="2">
    <source>
        <dbReference type="ARBA" id="ARBA00008488"/>
    </source>
</evidence>
<feature type="binding site" evidence="7">
    <location>
        <position position="95"/>
    </location>
    <ligand>
        <name>Zn(2+)</name>
        <dbReference type="ChEBI" id="CHEBI:29105"/>
    </ligand>
</feature>
<protein>
    <submittedName>
        <fullName evidence="9">Hemolysin III family protein</fullName>
    </submittedName>
</protein>
<evidence type="ECO:0000256" key="7">
    <source>
        <dbReference type="PIRSR" id="PIRSR604254-1"/>
    </source>
</evidence>
<dbReference type="RefSeq" id="WP_186907128.1">
    <property type="nucleotide sequence ID" value="NZ_JACOPP010000005.1"/>
</dbReference>
<dbReference type="Proteomes" id="UP000661435">
    <property type="component" value="Unassembled WGS sequence"/>
</dbReference>
<name>A0A8J6JCE5_9FIRM</name>
<dbReference type="NCBIfam" id="TIGR01065">
    <property type="entry name" value="hlyIII"/>
    <property type="match status" value="1"/>
</dbReference>
<sequence length="251" mass="28161">MNQENALPRMRGQLYYPIQPQARRGRVREKDRDPYDGLRPWSAITHGAGAVFALAGTLLLFARSIWMGLDGWHLVSFLIYGLSMVGLYTASTLYHCLNTSIRGRIRLRKYDHASIYFLIAGTYTPMCLVVLRQQGAWGWSLFGAVWGLALAGLILTLAWITAPRWLTAGIYIFMGWMGAAALAPLSRSLSAAGFFWLLGGGVLYTVGGVLYAAKWPGRNNRRFGCHEIFHLFILAGSVFHFFLMYRVIALF</sequence>
<reference evidence="9" key="1">
    <citation type="submission" date="2020-08" db="EMBL/GenBank/DDBJ databases">
        <title>Genome public.</title>
        <authorList>
            <person name="Liu C."/>
            <person name="Sun Q."/>
        </authorList>
    </citation>
    <scope>NUCLEOTIDE SEQUENCE</scope>
    <source>
        <strain evidence="9">NSJ-51</strain>
    </source>
</reference>
<feature type="transmembrane region" description="Helical" evidence="8">
    <location>
        <begin position="225"/>
        <end position="248"/>
    </location>
</feature>
<keyword evidence="7" id="KW-0479">Metal-binding</keyword>
<feature type="transmembrane region" description="Helical" evidence="8">
    <location>
        <begin position="191"/>
        <end position="213"/>
    </location>
</feature>
<dbReference type="GO" id="GO:0140911">
    <property type="term" value="F:pore-forming activity"/>
    <property type="evidence" value="ECO:0007669"/>
    <property type="project" value="InterPro"/>
</dbReference>
<dbReference type="InterPro" id="IPR004254">
    <property type="entry name" value="AdipoR/HlyIII-related"/>
</dbReference>
<feature type="transmembrane region" description="Helical" evidence="8">
    <location>
        <begin position="165"/>
        <end position="185"/>
    </location>
</feature>
<keyword evidence="3" id="KW-1003">Cell membrane</keyword>
<dbReference type="InterPro" id="IPR005744">
    <property type="entry name" value="Hy-lIII"/>
</dbReference>
<feature type="transmembrane region" description="Helical" evidence="8">
    <location>
        <begin position="72"/>
        <end position="94"/>
    </location>
</feature>